<reference evidence="2 3" key="1">
    <citation type="journal article" date="2007" name="Genome Biol.">
        <title>Genome analysis and genome-wide proteomics of Thermococcus gammatolerans, the most radioresistant organism known amongst the Archaea.</title>
        <authorList>
            <person name="Zivanovic Y."/>
            <person name="Armengaud J."/>
            <person name="Lagorce A."/>
            <person name="Leplat C."/>
            <person name="Guerin P."/>
            <person name="Dutertre M."/>
            <person name="Anthouard V."/>
            <person name="Forterre P."/>
            <person name="Wincker P."/>
            <person name="Confalonieri F."/>
        </authorList>
    </citation>
    <scope>NUCLEOTIDE SEQUENCE [LARGE SCALE GENOMIC DNA]</scope>
    <source>
        <strain evidence="3">DSM 15229 / JCM 11827 / EJ3</strain>
    </source>
</reference>
<sequence length="128" mass="14353">MGGARSLPRPRRERPLSRNQAQGILQKEGGSLMTWLEARAPNFSKWKRLVDLSRVAALDVIENEKNAVIGLRSANDAELAKLVVEKEKLQETIDALTLLIEQSKQFSDAKVFTLEEVLQANTRQGVWA</sequence>
<accession>C5A4L0</accession>
<evidence type="ECO:0000256" key="1">
    <source>
        <dbReference type="SAM" id="MobiDB-lite"/>
    </source>
</evidence>
<keyword evidence="3" id="KW-1185">Reference proteome</keyword>
<dbReference type="STRING" id="593117.TGAM_0670"/>
<dbReference type="PATRIC" id="fig|593117.10.peg.670"/>
<gene>
    <name evidence="2" type="ordered locus">TGAM_0670</name>
</gene>
<name>C5A4L0_THEGJ</name>
<organism evidence="2 3">
    <name type="scientific">Thermococcus gammatolerans (strain DSM 15229 / JCM 11827 / EJ3)</name>
    <dbReference type="NCBI Taxonomy" id="593117"/>
    <lineage>
        <taxon>Archaea</taxon>
        <taxon>Methanobacteriati</taxon>
        <taxon>Methanobacteriota</taxon>
        <taxon>Thermococci</taxon>
        <taxon>Thermococcales</taxon>
        <taxon>Thermococcaceae</taxon>
        <taxon>Thermococcus</taxon>
    </lineage>
</organism>
<evidence type="ECO:0000313" key="3">
    <source>
        <dbReference type="Proteomes" id="UP000001488"/>
    </source>
</evidence>
<dbReference type="AlphaFoldDB" id="C5A4L0"/>
<dbReference type="EMBL" id="CP001398">
    <property type="protein sequence ID" value="ACS33172.1"/>
    <property type="molecule type" value="Genomic_DNA"/>
</dbReference>
<dbReference type="Proteomes" id="UP000001488">
    <property type="component" value="Chromosome"/>
</dbReference>
<dbReference type="HOGENOM" id="CLU_1954767_0_0_2"/>
<protein>
    <submittedName>
        <fullName evidence="2">Uncharacterized protein</fullName>
    </submittedName>
</protein>
<proteinExistence type="predicted"/>
<dbReference type="KEGG" id="tga:TGAM_0670"/>
<feature type="region of interest" description="Disordered" evidence="1">
    <location>
        <begin position="1"/>
        <end position="23"/>
    </location>
</feature>
<evidence type="ECO:0000313" key="2">
    <source>
        <dbReference type="EMBL" id="ACS33172.1"/>
    </source>
</evidence>
<dbReference type="PaxDb" id="593117-TGAM_0670"/>